<dbReference type="EMBL" id="SSND01000001">
    <property type="protein sequence ID" value="THD84547.1"/>
    <property type="molecule type" value="Genomic_DNA"/>
</dbReference>
<dbReference type="OrthoDB" id="9788260at2"/>
<evidence type="ECO:0000313" key="2">
    <source>
        <dbReference type="EMBL" id="THD84547.1"/>
    </source>
</evidence>
<dbReference type="RefSeq" id="WP_136392928.1">
    <property type="nucleotide sequence ID" value="NZ_SSND01000001.1"/>
</dbReference>
<comment type="caution">
    <text evidence="2">The sequence shown here is derived from an EMBL/GenBank/DDBJ whole genome shotgun (WGS) entry which is preliminary data.</text>
</comment>
<sequence length="317" mass="34001">MTLPPPAPLHADLAEGPDGGRAFWLTARDGVRIRAAHWPGGTKGTVLMFPGRTEYVEKYGRAAADMAARGYQTLAIDWRGQGLAQRALPDPMTGHVGHFDEYQRDIAALMDMAEALDLPRPFHLLAHSMGGCIGLRALMNGLPVASAVFSAPMWGILLSASARPAAMALSSLSRFVGMANRYAPSTGPASYVADAPFAGNVLTTDPEMFAWMKRQVTEHSELSLGGPSLGWLHAALRECARLAMLPSPGIPTICALGTAEKVVDPAPIHLRMAAWPKGRLDLYPGAEHEVIMEGPEVRKLFFDRAAELFAASTPQKA</sequence>
<dbReference type="Gene3D" id="3.40.50.1820">
    <property type="entry name" value="alpha/beta hydrolase"/>
    <property type="match status" value="1"/>
</dbReference>
<dbReference type="AlphaFoldDB" id="A0A4S3MQ86"/>
<reference evidence="2 3" key="1">
    <citation type="submission" date="2019-04" db="EMBL/GenBank/DDBJ databases">
        <title>Draft genome sequence of Gemmobacter aestuarii sp. nov.</title>
        <authorList>
            <person name="Hameed A."/>
            <person name="Lin S.-Y."/>
            <person name="Shahina M."/>
            <person name="Lai W.-A."/>
            <person name="Young C.-C."/>
        </authorList>
    </citation>
    <scope>NUCLEOTIDE SEQUENCE [LARGE SCALE GENOMIC DNA]</scope>
    <source>
        <strain evidence="2 3">CC-PW-75</strain>
    </source>
</reference>
<keyword evidence="3" id="KW-1185">Reference proteome</keyword>
<keyword evidence="2" id="KW-0378">Hydrolase</keyword>
<name>A0A4S3MQ86_9RHOB</name>
<dbReference type="SUPFAM" id="SSF53474">
    <property type="entry name" value="alpha/beta-Hydrolases"/>
    <property type="match status" value="1"/>
</dbReference>
<evidence type="ECO:0000313" key="3">
    <source>
        <dbReference type="Proteomes" id="UP000309450"/>
    </source>
</evidence>
<feature type="domain" description="Serine aminopeptidase S33" evidence="1">
    <location>
        <begin position="42"/>
        <end position="293"/>
    </location>
</feature>
<protein>
    <submittedName>
        <fullName evidence="2">Alpha/beta hydrolase</fullName>
    </submittedName>
</protein>
<dbReference type="GO" id="GO:0016787">
    <property type="term" value="F:hydrolase activity"/>
    <property type="evidence" value="ECO:0007669"/>
    <property type="project" value="UniProtKB-KW"/>
</dbReference>
<proteinExistence type="predicted"/>
<dbReference type="InterPro" id="IPR022742">
    <property type="entry name" value="Hydrolase_4"/>
</dbReference>
<gene>
    <name evidence="2" type="ORF">E7811_02050</name>
</gene>
<dbReference type="PANTHER" id="PTHR11614">
    <property type="entry name" value="PHOSPHOLIPASE-RELATED"/>
    <property type="match status" value="1"/>
</dbReference>
<accession>A0A4S3MQ86</accession>
<organism evidence="2 3">
    <name type="scientific">Aliigemmobacter aestuarii</name>
    <dbReference type="NCBI Taxonomy" id="1445661"/>
    <lineage>
        <taxon>Bacteria</taxon>
        <taxon>Pseudomonadati</taxon>
        <taxon>Pseudomonadota</taxon>
        <taxon>Alphaproteobacteria</taxon>
        <taxon>Rhodobacterales</taxon>
        <taxon>Paracoccaceae</taxon>
        <taxon>Aliigemmobacter</taxon>
    </lineage>
</organism>
<dbReference type="InterPro" id="IPR029058">
    <property type="entry name" value="AB_hydrolase_fold"/>
</dbReference>
<dbReference type="InterPro" id="IPR051044">
    <property type="entry name" value="MAG_DAG_Lipase"/>
</dbReference>
<evidence type="ECO:0000259" key="1">
    <source>
        <dbReference type="Pfam" id="PF12146"/>
    </source>
</evidence>
<dbReference type="Pfam" id="PF12146">
    <property type="entry name" value="Hydrolase_4"/>
    <property type="match status" value="1"/>
</dbReference>
<dbReference type="Proteomes" id="UP000309450">
    <property type="component" value="Unassembled WGS sequence"/>
</dbReference>